<keyword evidence="3" id="KW-1133">Transmembrane helix</keyword>
<dbReference type="Pfam" id="PF00486">
    <property type="entry name" value="Trans_reg_C"/>
    <property type="match status" value="1"/>
</dbReference>
<dbReference type="InterPro" id="IPR001867">
    <property type="entry name" value="OmpR/PhoB-type_DNA-bd"/>
</dbReference>
<evidence type="ECO:0000256" key="1">
    <source>
        <dbReference type="ARBA" id="ARBA00023125"/>
    </source>
</evidence>
<gene>
    <name evidence="5" type="ORF">K0625_05010</name>
</gene>
<dbReference type="EMBL" id="JAHZST010000003">
    <property type="protein sequence ID" value="MBW8183015.1"/>
    <property type="molecule type" value="Genomic_DNA"/>
</dbReference>
<feature type="transmembrane region" description="Helical" evidence="3">
    <location>
        <begin position="117"/>
        <end position="139"/>
    </location>
</feature>
<keyword evidence="3" id="KW-0472">Membrane</keyword>
<dbReference type="SMART" id="SM00862">
    <property type="entry name" value="Trans_reg_C"/>
    <property type="match status" value="1"/>
</dbReference>
<name>A0ABS7E028_9GAMM</name>
<evidence type="ECO:0000313" key="6">
    <source>
        <dbReference type="Proteomes" id="UP001195963"/>
    </source>
</evidence>
<dbReference type="Gene3D" id="1.10.10.10">
    <property type="entry name" value="Winged helix-like DNA-binding domain superfamily/Winged helix DNA-binding domain"/>
    <property type="match status" value="1"/>
</dbReference>
<dbReference type="RefSeq" id="WP_220108669.1">
    <property type="nucleotide sequence ID" value="NZ_JAHZST010000003.1"/>
</dbReference>
<dbReference type="SUPFAM" id="SSF46894">
    <property type="entry name" value="C-terminal effector domain of the bipartite response regulators"/>
    <property type="match status" value="1"/>
</dbReference>
<keyword evidence="6" id="KW-1185">Reference proteome</keyword>
<comment type="caution">
    <text evidence="5">The sequence shown here is derived from an EMBL/GenBank/DDBJ whole genome shotgun (WGS) entry which is preliminary data.</text>
</comment>
<feature type="DNA-binding region" description="OmpR/PhoB-type" evidence="2">
    <location>
        <begin position="1"/>
        <end position="95"/>
    </location>
</feature>
<accession>A0ABS7E028</accession>
<proteinExistence type="predicted"/>
<evidence type="ECO:0000259" key="4">
    <source>
        <dbReference type="PROSITE" id="PS51755"/>
    </source>
</evidence>
<evidence type="ECO:0000256" key="3">
    <source>
        <dbReference type="SAM" id="Phobius"/>
    </source>
</evidence>
<dbReference type="Proteomes" id="UP001195963">
    <property type="component" value="Unassembled WGS sequence"/>
</dbReference>
<evidence type="ECO:0000256" key="2">
    <source>
        <dbReference type="PROSITE-ProRule" id="PRU01091"/>
    </source>
</evidence>
<feature type="domain" description="OmpR/PhoB-type" evidence="4">
    <location>
        <begin position="1"/>
        <end position="95"/>
    </location>
</feature>
<reference evidence="5 6" key="1">
    <citation type="submission" date="2021-07" db="EMBL/GenBank/DDBJ databases">
        <title>Shewanella sp. nov, isolated from SCS.</title>
        <authorList>
            <person name="Cao W.R."/>
        </authorList>
    </citation>
    <scope>NUCLEOTIDE SEQUENCE [LARGE SCALE GENOMIC DNA]</scope>
    <source>
        <strain evidence="5 6">NR704-98</strain>
    </source>
</reference>
<protein>
    <submittedName>
        <fullName evidence="5">Helix-turn-helix domain-containing protein</fullName>
    </submittedName>
</protein>
<organism evidence="5 6">
    <name type="scientific">Shewanella nanhaiensis</name>
    <dbReference type="NCBI Taxonomy" id="2864872"/>
    <lineage>
        <taxon>Bacteria</taxon>
        <taxon>Pseudomonadati</taxon>
        <taxon>Pseudomonadota</taxon>
        <taxon>Gammaproteobacteria</taxon>
        <taxon>Alteromonadales</taxon>
        <taxon>Shewanellaceae</taxon>
        <taxon>Shewanella</taxon>
    </lineage>
</organism>
<dbReference type="InterPro" id="IPR036388">
    <property type="entry name" value="WH-like_DNA-bd_sf"/>
</dbReference>
<dbReference type="PROSITE" id="PS51755">
    <property type="entry name" value="OMPR_PHOB"/>
    <property type="match status" value="1"/>
</dbReference>
<keyword evidence="3" id="KW-0812">Transmembrane</keyword>
<keyword evidence="1 2" id="KW-0238">DNA-binding</keyword>
<dbReference type="InterPro" id="IPR016032">
    <property type="entry name" value="Sig_transdc_resp-reg_C-effctor"/>
</dbReference>
<sequence length="246" mass="27681">MQIGSCWFDINSKTLSNLGNDTSWKMPAAEFSVLEILVLQRGQVLSREELLASMPEGQQELAQLILAIERVRFYLGAEHAELLETVDKQGYLLHSAPKSKIRTTSSIPFGSISAKHYFIFIALLLGLLWVINSLFVPAVKINSVREQVIISHSSKLSFYPVFSSEEVRMNHAIQIQSLIQTIETCRQVPWEHLFLSISTEDNLISMVLKRGVSAGVEVKNLKIVPLDADWHFIDESWLVKVGVCGE</sequence>
<evidence type="ECO:0000313" key="5">
    <source>
        <dbReference type="EMBL" id="MBW8183015.1"/>
    </source>
</evidence>